<dbReference type="OrthoDB" id="5320462at2"/>
<evidence type="ECO:0000256" key="1">
    <source>
        <dbReference type="SAM" id="SignalP"/>
    </source>
</evidence>
<reference evidence="2 3" key="1">
    <citation type="submission" date="2013-10" db="EMBL/GenBank/DDBJ databases">
        <title>The Genome Sequence of Helicobacter canis NCTC 12740.</title>
        <authorList>
            <consortium name="The Broad Institute Genomics Platform"/>
            <person name="Earl A."/>
            <person name="Fox J.G."/>
            <person name="Shen Z."/>
            <person name="Young S.K."/>
            <person name="Zeng Q."/>
            <person name="Gargeya S."/>
            <person name="Fitzgerald M."/>
            <person name="Abouelleil A."/>
            <person name="Alvarado L."/>
            <person name="Chapman S.B."/>
            <person name="Gainer-Dewar J."/>
            <person name="Goldberg J."/>
            <person name="Griggs A."/>
            <person name="Gujja S."/>
            <person name="Hansen M."/>
            <person name="Howarth C."/>
            <person name="Imamovic A."/>
            <person name="Ireland A."/>
            <person name="Larimer J."/>
            <person name="McCowan C."/>
            <person name="Murphy C."/>
            <person name="Pearson M."/>
            <person name="Poon T.W."/>
            <person name="Priest M."/>
            <person name="Roberts A."/>
            <person name="Saif S."/>
            <person name="Shea T."/>
            <person name="Sykes S."/>
            <person name="Wortman J."/>
            <person name="Nusbaum C."/>
            <person name="Birren B."/>
        </authorList>
    </citation>
    <scope>NUCLEOTIDE SEQUENCE [LARGE SCALE GENOMIC DNA]</scope>
    <source>
        <strain evidence="2 3">NCTC 12740</strain>
    </source>
</reference>
<accession>V8CE22</accession>
<keyword evidence="1" id="KW-0732">Signal</keyword>
<dbReference type="Proteomes" id="UP000018688">
    <property type="component" value="Unassembled WGS sequence"/>
</dbReference>
<comment type="caution">
    <text evidence="2">The sequence shown here is derived from an EMBL/GenBank/DDBJ whole genome shotgun (WGS) entry which is preliminary data.</text>
</comment>
<keyword evidence="3" id="KW-1185">Reference proteome</keyword>
<dbReference type="HOGENOM" id="CLU_690326_0_0_7"/>
<feature type="signal peptide" evidence="1">
    <location>
        <begin position="1"/>
        <end position="19"/>
    </location>
</feature>
<dbReference type="STRING" id="1357399.HMPREF2087_01427"/>
<dbReference type="AlphaFoldDB" id="V8CE22"/>
<organism evidence="2 3">
    <name type="scientific">Helicobacter canis NCTC 12740</name>
    <dbReference type="NCBI Taxonomy" id="1357399"/>
    <lineage>
        <taxon>Bacteria</taxon>
        <taxon>Pseudomonadati</taxon>
        <taxon>Campylobacterota</taxon>
        <taxon>Epsilonproteobacteria</taxon>
        <taxon>Campylobacterales</taxon>
        <taxon>Helicobacteraceae</taxon>
        <taxon>Helicobacter</taxon>
    </lineage>
</organism>
<dbReference type="RefSeq" id="WP_023930435.1">
    <property type="nucleotide sequence ID" value="NZ_KI669458.1"/>
</dbReference>
<sequence length="410" mass="46518">MRYLQILCATILFTAHTQAAGMIVESPSLLGQMLKQYQQYVEMLEKAHEQINKLNEINAMMGKANDILNKQSLTIANPLEVIENLNKTLESIKYNADQLGQSVKDYEIGKTIKFRSLQKKCPFLDLENLSPNSDKIETNKIGEDTPLKKDIQALLDEFTDITAYDINTLYGSLKGLPLAMVMCEKLASYEKALQLLELDNAQNAALLSNDYNLYKQKQQEKIKYLAEKELAEQDAFEKKLTPLKVRVEQMKQSLGVTNKTLNEKGGMQFCEETKDGGCAPILLHLDYIKHKEQKMLENAAKNSNADKSQSQADREFIMIDYLREIASHIAFLNETMAITANYLAEEKERSQNTIEKKITNEQMFKNKEQEVKQIVITNPNAIVLMPKDPRIDKNGFPVFETGKKGSSSGI</sequence>
<proteinExistence type="predicted"/>
<dbReference type="PATRIC" id="fig|1357399.3.peg.1493"/>
<evidence type="ECO:0008006" key="4">
    <source>
        <dbReference type="Google" id="ProtNLM"/>
    </source>
</evidence>
<protein>
    <recommendedName>
        <fullName evidence="4">P-type conjugative transfer protein TrbJ</fullName>
    </recommendedName>
</protein>
<evidence type="ECO:0000313" key="3">
    <source>
        <dbReference type="Proteomes" id="UP000018688"/>
    </source>
</evidence>
<evidence type="ECO:0000313" key="2">
    <source>
        <dbReference type="EMBL" id="ETD25599.1"/>
    </source>
</evidence>
<feature type="chain" id="PRO_5004767535" description="P-type conjugative transfer protein TrbJ" evidence="1">
    <location>
        <begin position="20"/>
        <end position="410"/>
    </location>
</feature>
<gene>
    <name evidence="2" type="ORF">HMPREF2087_01427</name>
</gene>
<name>V8CE22_9HELI</name>
<dbReference type="EMBL" id="AZJJ01000007">
    <property type="protein sequence ID" value="ETD25599.1"/>
    <property type="molecule type" value="Genomic_DNA"/>
</dbReference>